<dbReference type="EMBL" id="OB661469">
    <property type="protein sequence ID" value="CAD7228294.1"/>
    <property type="molecule type" value="Genomic_DNA"/>
</dbReference>
<evidence type="ECO:0000256" key="5">
    <source>
        <dbReference type="ARBA" id="ARBA00010869"/>
    </source>
</evidence>
<comment type="catalytic activity">
    <reaction evidence="11">
        <text>L-serine = pyruvate + NH4(+)</text>
        <dbReference type="Rhea" id="RHEA:19169"/>
        <dbReference type="ChEBI" id="CHEBI:15361"/>
        <dbReference type="ChEBI" id="CHEBI:28938"/>
        <dbReference type="ChEBI" id="CHEBI:33384"/>
        <dbReference type="EC" id="4.3.1.17"/>
    </reaction>
</comment>
<evidence type="ECO:0000256" key="6">
    <source>
        <dbReference type="ARBA" id="ARBA00012093"/>
    </source>
</evidence>
<dbReference type="CDD" id="cd01562">
    <property type="entry name" value="Thr-dehyd"/>
    <property type="match status" value="1"/>
</dbReference>
<keyword evidence="8" id="KW-0663">Pyridoxal phosphate</keyword>
<keyword evidence="9" id="KW-0456">Lyase</keyword>
<dbReference type="GO" id="GO:0008721">
    <property type="term" value="F:D-serine ammonia-lyase activity"/>
    <property type="evidence" value="ECO:0007669"/>
    <property type="project" value="UniProtKB-EC"/>
</dbReference>
<reference evidence="21" key="1">
    <citation type="submission" date="2020-11" db="EMBL/GenBank/DDBJ databases">
        <authorList>
            <person name="Tran Van P."/>
        </authorList>
    </citation>
    <scope>NUCLEOTIDE SEQUENCE</scope>
</reference>
<name>A0A7R8WC75_9CRUS</name>
<dbReference type="PANTHER" id="PTHR43050:SF1">
    <property type="entry name" value="SERINE RACEMASE"/>
    <property type="match status" value="1"/>
</dbReference>
<evidence type="ECO:0000256" key="18">
    <source>
        <dbReference type="ARBA" id="ARBA00076108"/>
    </source>
</evidence>
<dbReference type="OrthoDB" id="4418812at2759"/>
<accession>A0A7R8WC75</accession>
<evidence type="ECO:0000256" key="20">
    <source>
        <dbReference type="ARBA" id="ARBA00081761"/>
    </source>
</evidence>
<dbReference type="GO" id="GO:0030170">
    <property type="term" value="F:pyridoxal phosphate binding"/>
    <property type="evidence" value="ECO:0007669"/>
    <property type="project" value="InterPro"/>
</dbReference>
<comment type="function">
    <text evidence="14">Catalyzes the synthesis of D-serine from L-serine. D-serine is a key coagonist with glutamate at NMDA receptors. Has dehydratase activity towards both L-serine and D-serine.</text>
</comment>
<dbReference type="GO" id="GO:0070179">
    <property type="term" value="P:D-serine biosynthetic process"/>
    <property type="evidence" value="ECO:0007669"/>
    <property type="project" value="TreeGrafter"/>
</dbReference>
<comment type="catalytic activity">
    <reaction evidence="13">
        <text>L-serine = D-serine</text>
        <dbReference type="Rhea" id="RHEA:10980"/>
        <dbReference type="ChEBI" id="CHEBI:33384"/>
        <dbReference type="ChEBI" id="CHEBI:35247"/>
        <dbReference type="EC" id="5.1.1.18"/>
    </reaction>
</comment>
<dbReference type="Pfam" id="PF00291">
    <property type="entry name" value="PALP"/>
    <property type="match status" value="1"/>
</dbReference>
<evidence type="ECO:0000256" key="14">
    <source>
        <dbReference type="ARBA" id="ARBA00056426"/>
    </source>
</evidence>
<dbReference type="InterPro" id="IPR001926">
    <property type="entry name" value="TrpB-like_PALP"/>
</dbReference>
<sequence length="332" mass="35476">MALELTYEAIEEAAKRLHGLGFVHETPVFQCHTLDKMAGGHGRRLFFKAENLQKTGSFKARGASNAVLLAMGDNPDLKGVVTHSSGNHGQAVAYAAGKAGISCAVVVPEGTPSNKVKAIQSYGAELYFCEASPAARKSTCASIARERGFEVIHPFDDHRVMAGQGTIATEFLRQVPDLDAIVVPISGGGMSSGICVAARHLRPECKVFLVEPQGKELGKSLKAKARLWEGENRFLETAAESIRFMQVGDLTFPILCELAESDVFTVSDQDMIEGVKLVMSRMKLVVELASGAAVAAALSEQMKKISGPNNPSISKIGVILCGGNIDINHLPW</sequence>
<dbReference type="GO" id="GO:0006563">
    <property type="term" value="P:L-serine metabolic process"/>
    <property type="evidence" value="ECO:0007669"/>
    <property type="project" value="UniProtKB-ARBA"/>
</dbReference>
<evidence type="ECO:0000256" key="7">
    <source>
        <dbReference type="ARBA" id="ARBA00022842"/>
    </source>
</evidence>
<evidence type="ECO:0000256" key="16">
    <source>
        <dbReference type="ARBA" id="ARBA00066592"/>
    </source>
</evidence>
<dbReference type="GO" id="GO:0003941">
    <property type="term" value="F:L-serine ammonia-lyase activity"/>
    <property type="evidence" value="ECO:0007669"/>
    <property type="project" value="UniProtKB-EC"/>
</dbReference>
<dbReference type="AlphaFoldDB" id="A0A7R8WC75"/>
<dbReference type="InterPro" id="IPR036052">
    <property type="entry name" value="TrpB-like_PALP_sf"/>
</dbReference>
<evidence type="ECO:0000256" key="3">
    <source>
        <dbReference type="ARBA" id="ARBA00001936"/>
    </source>
</evidence>
<keyword evidence="7" id="KW-0460">Magnesium</keyword>
<evidence type="ECO:0000256" key="11">
    <source>
        <dbReference type="ARBA" id="ARBA00049406"/>
    </source>
</evidence>
<dbReference type="GO" id="GO:0030378">
    <property type="term" value="F:serine racemase activity"/>
    <property type="evidence" value="ECO:0007669"/>
    <property type="project" value="UniProtKB-EC"/>
</dbReference>
<evidence type="ECO:0000256" key="2">
    <source>
        <dbReference type="ARBA" id="ARBA00001933"/>
    </source>
</evidence>
<evidence type="ECO:0000256" key="8">
    <source>
        <dbReference type="ARBA" id="ARBA00022898"/>
    </source>
</evidence>
<dbReference type="GO" id="GO:0005524">
    <property type="term" value="F:ATP binding"/>
    <property type="evidence" value="ECO:0007669"/>
    <property type="project" value="TreeGrafter"/>
</dbReference>
<evidence type="ECO:0000256" key="9">
    <source>
        <dbReference type="ARBA" id="ARBA00023239"/>
    </source>
</evidence>
<dbReference type="PROSITE" id="PS00165">
    <property type="entry name" value="DEHYDRATASE_SER_THR"/>
    <property type="match status" value="1"/>
</dbReference>
<dbReference type="EC" id="4.3.1.18" evidence="15"/>
<evidence type="ECO:0000256" key="10">
    <source>
        <dbReference type="ARBA" id="ARBA00031418"/>
    </source>
</evidence>
<dbReference type="GO" id="GO:0018114">
    <property type="term" value="F:threonine racemase activity"/>
    <property type="evidence" value="ECO:0007669"/>
    <property type="project" value="TreeGrafter"/>
</dbReference>
<comment type="cofactor">
    <cofactor evidence="4">
        <name>Mg(2+)</name>
        <dbReference type="ChEBI" id="CHEBI:18420"/>
    </cofactor>
</comment>
<comment type="cofactor">
    <cofactor evidence="3">
        <name>Mn(2+)</name>
        <dbReference type="ChEBI" id="CHEBI:29035"/>
    </cofactor>
</comment>
<dbReference type="SUPFAM" id="SSF53686">
    <property type="entry name" value="Tryptophan synthase beta subunit-like PLP-dependent enzymes"/>
    <property type="match status" value="1"/>
</dbReference>
<gene>
    <name evidence="21" type="ORF">CTOB1V02_LOCUS6181</name>
</gene>
<comment type="catalytic activity">
    <reaction evidence="12">
        <text>D-serine = pyruvate + NH4(+)</text>
        <dbReference type="Rhea" id="RHEA:13977"/>
        <dbReference type="ChEBI" id="CHEBI:15361"/>
        <dbReference type="ChEBI" id="CHEBI:28938"/>
        <dbReference type="ChEBI" id="CHEBI:35247"/>
        <dbReference type="EC" id="4.3.1.18"/>
    </reaction>
</comment>
<dbReference type="GO" id="GO:0000287">
    <property type="term" value="F:magnesium ion binding"/>
    <property type="evidence" value="ECO:0007669"/>
    <property type="project" value="TreeGrafter"/>
</dbReference>
<evidence type="ECO:0000256" key="1">
    <source>
        <dbReference type="ARBA" id="ARBA00001913"/>
    </source>
</evidence>
<evidence type="ECO:0000256" key="17">
    <source>
        <dbReference type="ARBA" id="ARBA00070760"/>
    </source>
</evidence>
<comment type="cofactor">
    <cofactor evidence="2">
        <name>pyridoxal 5'-phosphate</name>
        <dbReference type="ChEBI" id="CHEBI:597326"/>
    </cofactor>
</comment>
<evidence type="ECO:0000313" key="21">
    <source>
        <dbReference type="EMBL" id="CAD7228294.1"/>
    </source>
</evidence>
<organism evidence="21">
    <name type="scientific">Cyprideis torosa</name>
    <dbReference type="NCBI Taxonomy" id="163714"/>
    <lineage>
        <taxon>Eukaryota</taxon>
        <taxon>Metazoa</taxon>
        <taxon>Ecdysozoa</taxon>
        <taxon>Arthropoda</taxon>
        <taxon>Crustacea</taxon>
        <taxon>Oligostraca</taxon>
        <taxon>Ostracoda</taxon>
        <taxon>Podocopa</taxon>
        <taxon>Podocopida</taxon>
        <taxon>Cytherocopina</taxon>
        <taxon>Cytheroidea</taxon>
        <taxon>Cytherideidae</taxon>
        <taxon>Cyprideis</taxon>
    </lineage>
</organism>
<dbReference type="EC" id="4.3.1.17" evidence="6"/>
<dbReference type="InterPro" id="IPR000634">
    <property type="entry name" value="Ser/Thr_deHydtase_PyrdxlP-BS"/>
</dbReference>
<proteinExistence type="inferred from homology"/>
<dbReference type="Gene3D" id="3.40.50.1100">
    <property type="match status" value="2"/>
</dbReference>
<dbReference type="EC" id="5.1.1.18" evidence="16"/>
<dbReference type="FunFam" id="3.40.50.1100:FF:000041">
    <property type="entry name" value="Threonine ammonia-lyase, variant"/>
    <property type="match status" value="1"/>
</dbReference>
<evidence type="ECO:0000256" key="12">
    <source>
        <dbReference type="ARBA" id="ARBA00050422"/>
    </source>
</evidence>
<evidence type="ECO:0000256" key="13">
    <source>
        <dbReference type="ARBA" id="ARBA00051769"/>
    </source>
</evidence>
<evidence type="ECO:0000256" key="19">
    <source>
        <dbReference type="ARBA" id="ARBA00081060"/>
    </source>
</evidence>
<dbReference type="PANTHER" id="PTHR43050">
    <property type="entry name" value="SERINE / THREONINE RACEMASE FAMILY MEMBER"/>
    <property type="match status" value="1"/>
</dbReference>
<comment type="similarity">
    <text evidence="5">Belongs to the serine/threonine dehydratase family.</text>
</comment>
<evidence type="ECO:0000256" key="4">
    <source>
        <dbReference type="ARBA" id="ARBA00001946"/>
    </source>
</evidence>
<protein>
    <recommendedName>
        <fullName evidence="17">Serine racemase</fullName>
        <ecNumber evidence="6">4.3.1.17</ecNumber>
        <ecNumber evidence="15">4.3.1.18</ecNumber>
        <ecNumber evidence="16">5.1.1.18</ecNumber>
    </recommendedName>
    <alternativeName>
        <fullName evidence="18">D-serine ammonia-lyase</fullName>
    </alternativeName>
    <alternativeName>
        <fullName evidence="20">D-serine dehydratase</fullName>
    </alternativeName>
    <alternativeName>
        <fullName evidence="19">L-serine ammonia-lyase</fullName>
    </alternativeName>
    <alternativeName>
        <fullName evidence="10">L-serine dehydratase</fullName>
    </alternativeName>
</protein>
<comment type="cofactor">
    <cofactor evidence="1">
        <name>Ca(2+)</name>
        <dbReference type="ChEBI" id="CHEBI:29108"/>
    </cofactor>
</comment>
<evidence type="ECO:0000256" key="15">
    <source>
        <dbReference type="ARBA" id="ARBA00066349"/>
    </source>
</evidence>